<dbReference type="GO" id="GO:0046464">
    <property type="term" value="P:acylglycerol catabolic process"/>
    <property type="evidence" value="ECO:0007669"/>
    <property type="project" value="TreeGrafter"/>
</dbReference>
<proteinExistence type="predicted"/>
<dbReference type="InterPro" id="IPR000073">
    <property type="entry name" value="AB_hydrolase_1"/>
</dbReference>
<reference evidence="2 3" key="1">
    <citation type="submission" date="2019-07" db="EMBL/GenBank/DDBJ databases">
        <title>Whole genome shotgun sequence of Pseudonocardia sulfidoxydans NBRC 16205.</title>
        <authorList>
            <person name="Hosoyama A."/>
            <person name="Uohara A."/>
            <person name="Ohji S."/>
            <person name="Ichikawa N."/>
        </authorList>
    </citation>
    <scope>NUCLEOTIDE SEQUENCE [LARGE SCALE GENOMIC DNA]</scope>
    <source>
        <strain evidence="2 3">NBRC 16205</strain>
    </source>
</reference>
<dbReference type="SUPFAM" id="SSF53474">
    <property type="entry name" value="alpha/beta-Hydrolases"/>
    <property type="match status" value="1"/>
</dbReference>
<dbReference type="PANTHER" id="PTHR43798:SF5">
    <property type="entry name" value="MONOACYLGLYCEROL LIPASE ABHD6"/>
    <property type="match status" value="1"/>
</dbReference>
<evidence type="ECO:0000259" key="1">
    <source>
        <dbReference type="Pfam" id="PF00561"/>
    </source>
</evidence>
<dbReference type="InterPro" id="IPR029058">
    <property type="entry name" value="AB_hydrolase_fold"/>
</dbReference>
<dbReference type="GO" id="GO:0047372">
    <property type="term" value="F:monoacylglycerol lipase activity"/>
    <property type="evidence" value="ECO:0007669"/>
    <property type="project" value="TreeGrafter"/>
</dbReference>
<dbReference type="Proteomes" id="UP000321685">
    <property type="component" value="Unassembled WGS sequence"/>
</dbReference>
<feature type="domain" description="AB hydrolase-1" evidence="1">
    <location>
        <begin position="14"/>
        <end position="241"/>
    </location>
</feature>
<comment type="caution">
    <text evidence="2">The sequence shown here is derived from an EMBL/GenBank/DDBJ whole genome shotgun (WGS) entry which is preliminary data.</text>
</comment>
<protein>
    <submittedName>
        <fullName evidence="2">Poly(3-hydroxyalkanoic acid) depolymerase</fullName>
    </submittedName>
</protein>
<accession>A0A511DIR1</accession>
<evidence type="ECO:0000313" key="2">
    <source>
        <dbReference type="EMBL" id="GEL24696.1"/>
    </source>
</evidence>
<dbReference type="Gene3D" id="3.40.50.1820">
    <property type="entry name" value="alpha/beta hydrolase"/>
    <property type="match status" value="1"/>
</dbReference>
<sequence length="264" mass="27731">MSVRHAGAGSRRTPLLLVNGIGAELGLFDPFVAALPDDLETIRFDPPGVGGSPAPVLPYPLAGLATVADDLLTRLGHGRVDVLGFSWGGALAQQLALSARHRVRRLVLVATGTGALMVPGPPSVLARMLTGRRYRDPDHAREVAGRIYGGTMRTRPEQAAEVLGAARSAGPGDRGYRYQLLAAASWTSLPFLPLLRVPTLVVAGEDDPIVPLVNARILHRGIAGSRLHVHPGGHLALLTEPHELAPVVDAFLASPEEGETGTAD</sequence>
<dbReference type="Pfam" id="PF00561">
    <property type="entry name" value="Abhydrolase_1"/>
    <property type="match status" value="1"/>
</dbReference>
<dbReference type="PANTHER" id="PTHR43798">
    <property type="entry name" value="MONOACYLGLYCEROL LIPASE"/>
    <property type="match status" value="1"/>
</dbReference>
<keyword evidence="3" id="KW-1185">Reference proteome</keyword>
<dbReference type="PRINTS" id="PR00111">
    <property type="entry name" value="ABHYDROLASE"/>
</dbReference>
<dbReference type="InterPro" id="IPR050266">
    <property type="entry name" value="AB_hydrolase_sf"/>
</dbReference>
<organism evidence="2 3">
    <name type="scientific">Pseudonocardia sulfidoxydans NBRC 16205</name>
    <dbReference type="NCBI Taxonomy" id="1223511"/>
    <lineage>
        <taxon>Bacteria</taxon>
        <taxon>Bacillati</taxon>
        <taxon>Actinomycetota</taxon>
        <taxon>Actinomycetes</taxon>
        <taxon>Pseudonocardiales</taxon>
        <taxon>Pseudonocardiaceae</taxon>
        <taxon>Pseudonocardia</taxon>
    </lineage>
</organism>
<dbReference type="AlphaFoldDB" id="A0A511DIR1"/>
<gene>
    <name evidence="2" type="primary">phaD</name>
    <name evidence="2" type="ORF">PSU4_36500</name>
</gene>
<evidence type="ECO:0000313" key="3">
    <source>
        <dbReference type="Proteomes" id="UP000321685"/>
    </source>
</evidence>
<dbReference type="EMBL" id="BJVJ01000038">
    <property type="protein sequence ID" value="GEL24696.1"/>
    <property type="molecule type" value="Genomic_DNA"/>
</dbReference>
<dbReference type="GO" id="GO:0016020">
    <property type="term" value="C:membrane"/>
    <property type="evidence" value="ECO:0007669"/>
    <property type="project" value="TreeGrafter"/>
</dbReference>
<name>A0A511DIR1_9PSEU</name>